<proteinExistence type="predicted"/>
<evidence type="ECO:0000313" key="1">
    <source>
        <dbReference type="EMBL" id="KAG8640387.1"/>
    </source>
</evidence>
<accession>A0ACB7GJF8</accession>
<name>A0ACB7GJF8_MANES</name>
<keyword evidence="2" id="KW-1185">Reference proteome</keyword>
<reference evidence="2" key="1">
    <citation type="journal article" date="2016" name="Nat. Biotechnol.">
        <title>Sequencing wild and cultivated cassava and related species reveals extensive interspecific hybridization and genetic diversity.</title>
        <authorList>
            <person name="Bredeson J.V."/>
            <person name="Lyons J.B."/>
            <person name="Prochnik S.E."/>
            <person name="Wu G.A."/>
            <person name="Ha C.M."/>
            <person name="Edsinger-Gonzales E."/>
            <person name="Grimwood J."/>
            <person name="Schmutz J."/>
            <person name="Rabbi I.Y."/>
            <person name="Egesi C."/>
            <person name="Nauluvula P."/>
            <person name="Lebot V."/>
            <person name="Ndunguru J."/>
            <person name="Mkamilo G."/>
            <person name="Bart R.S."/>
            <person name="Setter T.L."/>
            <person name="Gleadow R.M."/>
            <person name="Kulakow P."/>
            <person name="Ferguson M.E."/>
            <person name="Rounsley S."/>
            <person name="Rokhsar D.S."/>
        </authorList>
    </citation>
    <scope>NUCLEOTIDE SEQUENCE [LARGE SCALE GENOMIC DNA]</scope>
    <source>
        <strain evidence="2">cv. AM560-2</strain>
    </source>
</reference>
<sequence>MLKPISKRNLSLNLIAAKMALMLSCQTGALFLSNTKLSGRPPVKPAASISSPIQGPLKPFSISINANKAPLASIFIAKQPRVRVLASGTSQHSQSPTLSRPTESQDLLTGSTRTLTTIVTLAFSLSRIFINSIQKLALSVGGISILPNLNELAAIRALQGNLIHSVGPLFFAAVRNRPKGFLNTPLTVVAAGLGKWLDIYSGVLMVRVLLSWFPNIPWDRQPLSAIRDLCDPYLNLFRNIIPPVFDTLDVSPLLAFAVLGFLGSILHSTRAAV</sequence>
<organism evidence="1 2">
    <name type="scientific">Manihot esculenta</name>
    <name type="common">Cassava</name>
    <name type="synonym">Jatropha manihot</name>
    <dbReference type="NCBI Taxonomy" id="3983"/>
    <lineage>
        <taxon>Eukaryota</taxon>
        <taxon>Viridiplantae</taxon>
        <taxon>Streptophyta</taxon>
        <taxon>Embryophyta</taxon>
        <taxon>Tracheophyta</taxon>
        <taxon>Spermatophyta</taxon>
        <taxon>Magnoliopsida</taxon>
        <taxon>eudicotyledons</taxon>
        <taxon>Gunneridae</taxon>
        <taxon>Pentapetalae</taxon>
        <taxon>rosids</taxon>
        <taxon>fabids</taxon>
        <taxon>Malpighiales</taxon>
        <taxon>Euphorbiaceae</taxon>
        <taxon>Crotonoideae</taxon>
        <taxon>Manihoteae</taxon>
        <taxon>Manihot</taxon>
    </lineage>
</organism>
<comment type="caution">
    <text evidence="1">The sequence shown here is derived from an EMBL/GenBank/DDBJ whole genome shotgun (WGS) entry which is preliminary data.</text>
</comment>
<evidence type="ECO:0000313" key="2">
    <source>
        <dbReference type="Proteomes" id="UP000091857"/>
    </source>
</evidence>
<gene>
    <name evidence="1" type="ORF">MANES_13G053700v8</name>
</gene>
<dbReference type="Proteomes" id="UP000091857">
    <property type="component" value="Chromosome 13"/>
</dbReference>
<dbReference type="EMBL" id="CM004399">
    <property type="protein sequence ID" value="KAG8640387.1"/>
    <property type="molecule type" value="Genomic_DNA"/>
</dbReference>
<protein>
    <submittedName>
        <fullName evidence="1">Uncharacterized protein</fullName>
    </submittedName>
</protein>